<dbReference type="CDD" id="cd00064">
    <property type="entry name" value="FU"/>
    <property type="match status" value="1"/>
</dbReference>
<feature type="transmembrane region" description="Helical" evidence="1">
    <location>
        <begin position="2509"/>
        <end position="2530"/>
    </location>
</feature>
<keyword evidence="5" id="KW-1185">Reference proteome</keyword>
<feature type="domain" description="EGF-like" evidence="3">
    <location>
        <begin position="660"/>
        <end position="694"/>
    </location>
</feature>
<evidence type="ECO:0000313" key="4">
    <source>
        <dbReference type="EMBL" id="CAD8214230.1"/>
    </source>
</evidence>
<dbReference type="PANTHER" id="PTHR11319">
    <property type="entry name" value="G PROTEIN-COUPLED RECEPTOR-RELATED"/>
    <property type="match status" value="1"/>
</dbReference>
<dbReference type="PANTHER" id="PTHR11319:SF35">
    <property type="entry name" value="OUTER MEMBRANE PROTEIN PMPC-RELATED"/>
    <property type="match status" value="1"/>
</dbReference>
<feature type="transmembrane region" description="Helical" evidence="1">
    <location>
        <begin position="2623"/>
        <end position="2643"/>
    </location>
</feature>
<dbReference type="EMBL" id="CAJJDO010000201">
    <property type="protein sequence ID" value="CAD8214230.1"/>
    <property type="molecule type" value="Genomic_DNA"/>
</dbReference>
<name>A0A8S1YK60_9CILI</name>
<organism evidence="4 5">
    <name type="scientific">Paramecium pentaurelia</name>
    <dbReference type="NCBI Taxonomy" id="43138"/>
    <lineage>
        <taxon>Eukaryota</taxon>
        <taxon>Sar</taxon>
        <taxon>Alveolata</taxon>
        <taxon>Ciliophora</taxon>
        <taxon>Intramacronucleata</taxon>
        <taxon>Oligohymenophorea</taxon>
        <taxon>Peniculida</taxon>
        <taxon>Parameciidae</taxon>
        <taxon>Paramecium</taxon>
    </lineage>
</organism>
<keyword evidence="1" id="KW-0812">Transmembrane</keyword>
<evidence type="ECO:0000256" key="1">
    <source>
        <dbReference type="SAM" id="Phobius"/>
    </source>
</evidence>
<protein>
    <recommendedName>
        <fullName evidence="3">EGF-like domain-containing protein</fullName>
    </recommendedName>
</protein>
<dbReference type="Proteomes" id="UP000689195">
    <property type="component" value="Unassembled WGS sequence"/>
</dbReference>
<dbReference type="InterPro" id="IPR006212">
    <property type="entry name" value="Furin_repeat"/>
</dbReference>
<feature type="chain" id="PRO_5035820494" description="EGF-like domain-containing protein" evidence="2">
    <location>
        <begin position="21"/>
        <end position="2968"/>
    </location>
</feature>
<sequence>MNFRSIVKLLITTILYIVQGCQFTNYEESLLSKKYQIEKKIIDFQGLTKSFAFWSFCIPAWEVDSYPQVEEFMFEDIRNQQLLFLINAEQNEQSLIIFMYVDFISGQNEVIHSLHINTKLQEKVYEYKFDSKIYEGKWYLNMITIGSQFIKFQTSESNNYFDIHDEIPLFNKFQIIIGGTGIVNHQYYLGIFRGRLSKLITIEDEANQNLLWVLSNCYVPINIIGGQTIHLIEDVQIFKGNTQVIREIDQVGKSFRFFCWVKYDFSEASFTTTYLLLRLTIFKNYGDELRLGDELAKITVDLDNSQPQNCGYDVISHMYSTPNFGPINEQYLQRLNFRDYGGYFYQQLQQWHIVSFFYRQTDGPSVTFNFISSNDIIHEKFPEEYAQGLFTNTKYYAIFGGDRTIQQKLRGQIAYAKFEYNYQENTELVIDCHQTCSQCNGPLSTNCLECDSQKNRIFSEDLKICQCQNNFIEYQGECKSYSQIYSNIQILNVSQNQNNLICEYGYFYLPTINECIKCPQENKVTILCVDCLIYPNTWYLKPVCKIDFLVDNDSEKSAYRLEQRSTFNYDVYFIDQDANLVLINGVENYCNGENDLPNCFNIENQTHLFESFYIMCKQDHYFENNKCLKSVENCIQSDYRFQICLQCEDGYYLYNNICIMCQNLCTKCHLINYEYYKCLQCPNGYEINNNQSCTKCGDNCDICKFQQMQYSDQKILRCLKCVHDQKYYISLDGENCFENKIQNCLYAFEVSRNDNKFNSLEYELNTIFIGTVSICGQCQEKYTYNIDTNQCESQQSDECYYSYSYLTPPQALKEVCLFGPKINTIIDPISFITESHCLNYNCHICMIRQINIKVSYICLECDNGYYAEKLSGYCLPCPQELRCQVCYQQNKISKDNWKNQVRAFYRSIIEDDLQSHSFIEYGLSQDIGDYEIVCQFCIDGYQLHNGKCIPVCPSSCLKCKIINDENICIQCPQIQGKRSLSVQNNQCIQCPSFCVICSIREQEEIKLINPVFNNQDFYYYSNQCLQKQVGYYDKDLKMYVDCPQGACMKELQISLFLYCQKEEYDKEIQSLKSEEDVKNFKKRNIFIDDLFSNSSFPQYEQPEFYQMANEQVVKSIIITIYSLKPQNCIIANNNKSIKQKFSQNIFSAINIQLELYGNENTILQYDKTIQIVNFKKVIFNGIILQPSIYFGFKQLFFNSVFGQTIQLINIRYISDFKYQFQSQILIWNSTDVLISTFEIQDLFLSDVQAFILVEKINQVQRIVIENMNVINCQFNKPNVFQFNTKSNDSLFFYKSNFNSILFYESKLIYSTSGFLLIQDTVIQACQIYSVQNFIGGNQLVEIQIREIVMQKNKIFDSKIFAMNKNFVTAFSHFQQNEILEFSSIFYNFDFQVEKGDFTQLEFSLNEYDESSNFINIRNNQITFQQLKFNSLKLHVNMLNRKLNQIPPNNLNQFLIFLESDYIEINNLIITRGFGITDISIQSVHSLQLSQVRILQHKSYQIQGLHQYVDCVESEALTKYSSTSLYLYDIVQISIQDLFIESVTMINNPIIYILSSDRSYTIFISKLYFKNNLILIIDSWNQASILQLMSKSTVQIIIQNSVMENNLMHQYRHNDLINSALLFNFDCPDCTFILENLTIQANLVTNSTYGIIFFKSNNIIIQNAVFRFNCISNFSILQPHILWGFTNDQRIFLEYILDIFPIKVSKGIVKLEGQNFEIINVRISNSTGSGMYISLLNNASCLISDIVFSSIKSLFLEKNENGGAIILDTTQISNASIKIQNIRLSNIQCRQKGGFIYLINGQGESQIFISNVILQDVYALQGSIIYSEISAQSNTSKLINLQNVKIKNTHNGQMSFLSQFNNLNDIDEFQQLSYQRYLICIYNAQTIVIQDFSIFNLKYESFLQITNTFKIQINKLIISYSIFLNSVIQIDSKNRNTTILMSDLHISNISIFAFIPDKFECIIQQINPMPYQTFQCMKQSLNRISPKILPQFYENFIDKKAACVINKMKMQNRNENLSIIDIIPFKSNITILQVQLQDIDCENCQNGLFNIPIKESQSILDIKYLNIYRNKCGKSSCINIYNNIQSRRRLQKLIPYVNYKTYQINVLNYLCQQNQGYEGTCLRVQNITTLILSSTFKNNIAVHKGGAILVIGIQDFFIERSIIIENIANIGGGIFMTDQMIQNMKLLDSYSIDNIAKKYGNDAAQVPSQLAVSIDTFNYLQKIKILQTENLVIEQVQIKEYEVMKNVLSNTIYFPNGQTISQYKYFNWQKEEYQPYKLHLRIVAQDQYDSIIKNLEKTQCTIKGRLLDDEIEREFTTNFTNLENIEFDNQDYNLDKMIIYLDDELNMTLQLQFNCSSIYIPVIGKQNQIQSYHKNYYLRMNVKSLPCQMGEIKKIQTKICVPCDPEQGQYSLVINAQKCQNKDDVSTIEIKSAQLNLREGFWRPYINTYSISLCINLLQNCNGGWSQGDNSCTVGHIGALCEECDLYDSRGYGQFSTSVKYSCASCVNNFINIIIITLITIWTLISILISVKSTLALLEQIATQIQMTKLKFIKKQRYSQSAILIKMLTNHLQILTAITTFKIDFSFVLTNSINSKGNPIQTMTYSLDCFLIQMFSVEIHYARIIWQLIMPFIYIIFFLGIYYIFIKFCATEYSLSVITTTFIYIYIQNQPNLIGGFISLISFRSISGYQWIQANVAYRYDTPQHFIWLGAFCLPGLFLFAFLIPFLFFFSLYVNRNILNEKRIRQKFGYLYNEYKISAFFWEIVKIVEKELVIIFLAYYDDDIIQKGTLVLLVVYLYSELNYRFRPYKISTLNKLDARSAKVCQVSIILGCGIYINQLYGNIETQIPYFLILVILNFFYLLMLLNQILKSYWEDLDDQLDKLREKIIAIAPWTMDYPCLRIYLESSIKRRKRVQGQYQKIKKYLLSYAKPIKELKDNLNSIQNEIRPSINMSITINQIRIFKEIQKQI</sequence>
<feature type="transmembrane region" description="Helical" evidence="1">
    <location>
        <begin position="2783"/>
        <end position="2802"/>
    </location>
</feature>
<dbReference type="PROSITE" id="PS51257">
    <property type="entry name" value="PROKAR_LIPOPROTEIN"/>
    <property type="match status" value="1"/>
</dbReference>
<dbReference type="SMART" id="SM00181">
    <property type="entry name" value="EGF"/>
    <property type="match status" value="2"/>
</dbReference>
<dbReference type="InterPro" id="IPR000742">
    <property type="entry name" value="EGF"/>
</dbReference>
<keyword evidence="1" id="KW-0472">Membrane</keyword>
<evidence type="ECO:0000259" key="3">
    <source>
        <dbReference type="SMART" id="SM00181"/>
    </source>
</evidence>
<keyword evidence="1" id="KW-1133">Transmembrane helix</keyword>
<proteinExistence type="predicted"/>
<keyword evidence="2" id="KW-0732">Signal</keyword>
<feature type="transmembrane region" description="Helical" evidence="1">
    <location>
        <begin position="2846"/>
        <end position="2864"/>
    </location>
</feature>
<evidence type="ECO:0000313" key="5">
    <source>
        <dbReference type="Proteomes" id="UP000689195"/>
    </source>
</evidence>
<comment type="caution">
    <text evidence="4">The sequence shown here is derived from an EMBL/GenBank/DDBJ whole genome shotgun (WGS) entry which is preliminary data.</text>
</comment>
<evidence type="ECO:0000256" key="2">
    <source>
        <dbReference type="SAM" id="SignalP"/>
    </source>
</evidence>
<feature type="transmembrane region" description="Helical" evidence="1">
    <location>
        <begin position="2705"/>
        <end position="2733"/>
    </location>
</feature>
<feature type="signal peptide" evidence="2">
    <location>
        <begin position="1"/>
        <end position="20"/>
    </location>
</feature>
<dbReference type="OrthoDB" id="295386at2759"/>
<reference evidence="4" key="1">
    <citation type="submission" date="2021-01" db="EMBL/GenBank/DDBJ databases">
        <authorList>
            <consortium name="Genoscope - CEA"/>
            <person name="William W."/>
        </authorList>
    </citation>
    <scope>NUCLEOTIDE SEQUENCE</scope>
</reference>
<accession>A0A8S1YK60</accession>
<feature type="domain" description="EGF-like" evidence="3">
    <location>
        <begin position="836"/>
        <end position="875"/>
    </location>
</feature>
<gene>
    <name evidence="4" type="ORF">PPENT_87.1.T2010004</name>
</gene>
<feature type="transmembrane region" description="Helical" evidence="1">
    <location>
        <begin position="2822"/>
        <end position="2840"/>
    </location>
</feature>